<gene>
    <name evidence="9" type="ORF">FOE78_21285</name>
</gene>
<comment type="similarity">
    <text evidence="2">Belongs to the tellurite-resistance/dicarboxylate transporter (TDT) family.</text>
</comment>
<feature type="transmembrane region" description="Helical" evidence="8">
    <location>
        <begin position="318"/>
        <end position="338"/>
    </location>
</feature>
<evidence type="ECO:0000313" key="9">
    <source>
        <dbReference type="EMBL" id="QDP98095.1"/>
    </source>
</evidence>
<evidence type="ECO:0000256" key="6">
    <source>
        <dbReference type="ARBA" id="ARBA00022989"/>
    </source>
</evidence>
<dbReference type="PANTHER" id="PTHR31686">
    <property type="match status" value="1"/>
</dbReference>
<dbReference type="KEGG" id="mik:FOE78_21285"/>
<comment type="subcellular location">
    <subcellularLocation>
        <location evidence="1">Cell membrane</location>
        <topology evidence="1">Multi-pass membrane protein</topology>
    </subcellularLocation>
</comment>
<evidence type="ECO:0000313" key="10">
    <source>
        <dbReference type="Proteomes" id="UP000319263"/>
    </source>
</evidence>
<evidence type="ECO:0000256" key="7">
    <source>
        <dbReference type="ARBA" id="ARBA00023136"/>
    </source>
</evidence>
<dbReference type="InterPro" id="IPR038665">
    <property type="entry name" value="Voltage-dep_anion_channel_sf"/>
</dbReference>
<evidence type="ECO:0000256" key="1">
    <source>
        <dbReference type="ARBA" id="ARBA00004651"/>
    </source>
</evidence>
<name>A0A516Q3W2_9ACTN</name>
<sequence length="418" mass="45061">MNVERARTFVDAVDRTLLDTGTVDDIDARLSDHVRHPNAPLLATGTTPLAITTIKLVKTRGYSARVTTGLRDRADVAIRGLNPGYFALVMASGIISTGLHLGGFQVLSLVLMIIDLIAYVILLLLTGWRLVKHRDAIRADFADPTRAFGFFTVIAATNVLGVRLAVAGYHQATAVLLVIGGLLWLLLGYVIPWTAVLGNPHRPLLSTANGTWFIWVVASQSVAVSSATLEPVYPSARDVLAVVAVLSWSVGVFLYLLVGGLVAARLIVHPLRPADLTPPYWVAMGASSITVLAGARIVEMADAPMVDATRGLIAGLAVVFWAFATWLFPPLVAAGWWRHRTHRMPFTYQATWWSIVFPLGMYAVAGMYLGEADSLPLVGAIGSVELWVAVAAWIITVVVMIGHLIRTVFRPVADSSTS</sequence>
<dbReference type="Gene3D" id="1.50.10.150">
    <property type="entry name" value="Voltage-dependent anion channel"/>
    <property type="match status" value="1"/>
</dbReference>
<dbReference type="OrthoDB" id="958273at2"/>
<keyword evidence="4" id="KW-1003">Cell membrane</keyword>
<protein>
    <submittedName>
        <fullName evidence="9">Tellurite resistance protein permease</fullName>
    </submittedName>
</protein>
<dbReference type="Pfam" id="PF03595">
    <property type="entry name" value="SLAC1"/>
    <property type="match status" value="1"/>
</dbReference>
<keyword evidence="7 8" id="KW-0472">Membrane</keyword>
<evidence type="ECO:0000256" key="8">
    <source>
        <dbReference type="SAM" id="Phobius"/>
    </source>
</evidence>
<reference evidence="9 10" key="1">
    <citation type="submission" date="2019-07" db="EMBL/GenBank/DDBJ databases">
        <title>Microlunatus dokdonensis sp. nov. isolated from the rhizospheric soil of the wild plant Elymus tsukushiensis.</title>
        <authorList>
            <person name="Ghim S.-Y."/>
            <person name="Hwang Y.-J."/>
            <person name="Son J.-S."/>
            <person name="Shin J.-H."/>
        </authorList>
    </citation>
    <scope>NUCLEOTIDE SEQUENCE [LARGE SCALE GENOMIC DNA]</scope>
    <source>
        <strain evidence="9 10">KUDC0627</strain>
    </source>
</reference>
<keyword evidence="5 8" id="KW-0812">Transmembrane</keyword>
<dbReference type="GO" id="GO:0005886">
    <property type="term" value="C:plasma membrane"/>
    <property type="evidence" value="ECO:0007669"/>
    <property type="project" value="UniProtKB-SubCell"/>
</dbReference>
<feature type="transmembrane region" description="Helical" evidence="8">
    <location>
        <begin position="172"/>
        <end position="191"/>
    </location>
</feature>
<dbReference type="Proteomes" id="UP000319263">
    <property type="component" value="Chromosome"/>
</dbReference>
<feature type="transmembrane region" description="Helical" evidence="8">
    <location>
        <begin position="106"/>
        <end position="126"/>
    </location>
</feature>
<keyword evidence="3" id="KW-0813">Transport</keyword>
<dbReference type="AlphaFoldDB" id="A0A516Q3W2"/>
<feature type="transmembrane region" description="Helical" evidence="8">
    <location>
        <begin position="375"/>
        <end position="401"/>
    </location>
</feature>
<accession>A0A516Q3W2</accession>
<feature type="transmembrane region" description="Helical" evidence="8">
    <location>
        <begin position="350"/>
        <end position="369"/>
    </location>
</feature>
<evidence type="ECO:0000256" key="2">
    <source>
        <dbReference type="ARBA" id="ARBA00008566"/>
    </source>
</evidence>
<dbReference type="GO" id="GO:0000319">
    <property type="term" value="F:sulfite transmembrane transporter activity"/>
    <property type="evidence" value="ECO:0007669"/>
    <property type="project" value="TreeGrafter"/>
</dbReference>
<dbReference type="PANTHER" id="PTHR31686:SF1">
    <property type="entry name" value="SULFITE EFFLUX PUMP SSU1"/>
    <property type="match status" value="1"/>
</dbReference>
<evidence type="ECO:0000256" key="5">
    <source>
        <dbReference type="ARBA" id="ARBA00022692"/>
    </source>
</evidence>
<feature type="transmembrane region" description="Helical" evidence="8">
    <location>
        <begin position="212"/>
        <end position="233"/>
    </location>
</feature>
<keyword evidence="10" id="KW-1185">Reference proteome</keyword>
<dbReference type="InterPro" id="IPR051629">
    <property type="entry name" value="Sulfite_efflux_TDT"/>
</dbReference>
<proteinExistence type="inferred from homology"/>
<dbReference type="CDD" id="cd09319">
    <property type="entry name" value="TDT_like_1"/>
    <property type="match status" value="1"/>
</dbReference>
<dbReference type="InterPro" id="IPR004695">
    <property type="entry name" value="SLAC1/Mae1/Ssu1/TehA"/>
</dbReference>
<feature type="transmembrane region" description="Helical" evidence="8">
    <location>
        <begin position="147"/>
        <end position="166"/>
    </location>
</feature>
<evidence type="ECO:0000256" key="3">
    <source>
        <dbReference type="ARBA" id="ARBA00022448"/>
    </source>
</evidence>
<evidence type="ECO:0000256" key="4">
    <source>
        <dbReference type="ARBA" id="ARBA00022475"/>
    </source>
</evidence>
<organism evidence="9 10">
    <name type="scientific">Microlunatus elymi</name>
    <dbReference type="NCBI Taxonomy" id="2596828"/>
    <lineage>
        <taxon>Bacteria</taxon>
        <taxon>Bacillati</taxon>
        <taxon>Actinomycetota</taxon>
        <taxon>Actinomycetes</taxon>
        <taxon>Propionibacteriales</taxon>
        <taxon>Propionibacteriaceae</taxon>
        <taxon>Microlunatus</taxon>
    </lineage>
</organism>
<keyword evidence="6 8" id="KW-1133">Transmembrane helix</keyword>
<dbReference type="EMBL" id="CP041692">
    <property type="protein sequence ID" value="QDP98095.1"/>
    <property type="molecule type" value="Genomic_DNA"/>
</dbReference>
<feature type="transmembrane region" description="Helical" evidence="8">
    <location>
        <begin position="239"/>
        <end position="268"/>
    </location>
</feature>
<feature type="transmembrane region" description="Helical" evidence="8">
    <location>
        <begin position="280"/>
        <end position="298"/>
    </location>
</feature>